<proteinExistence type="predicted"/>
<name>A0A8S5L766_9CAUD</name>
<organism evidence="1">
    <name type="scientific">CrAss-like virus sp. ctt4r3</name>
    <dbReference type="NCBI Taxonomy" id="2823619"/>
    <lineage>
        <taxon>Viruses</taxon>
        <taxon>Duplodnaviria</taxon>
        <taxon>Heunggongvirae</taxon>
        <taxon>Uroviricota</taxon>
        <taxon>Caudoviricetes</taxon>
        <taxon>Crassvirales</taxon>
    </lineage>
</organism>
<protein>
    <submittedName>
        <fullName evidence="1">Uncharacterized protein</fullName>
    </submittedName>
</protein>
<evidence type="ECO:0000313" key="1">
    <source>
        <dbReference type="EMBL" id="DAD65803.1"/>
    </source>
</evidence>
<reference evidence="1" key="1">
    <citation type="journal article" date="2021" name="Proc. Natl. Acad. Sci. U.S.A.">
        <title>A Catalog of Tens of Thousands of Viruses from Human Metagenomes Reveals Hidden Associations with Chronic Diseases.</title>
        <authorList>
            <person name="Tisza M.J."/>
            <person name="Buck C.B."/>
        </authorList>
    </citation>
    <scope>NUCLEOTIDE SEQUENCE</scope>
    <source>
        <strain evidence="1">Ctt4r3</strain>
    </source>
</reference>
<accession>A0A8S5L766</accession>
<dbReference type="EMBL" id="BK014649">
    <property type="protein sequence ID" value="DAD65803.1"/>
    <property type="molecule type" value="Genomic_DNA"/>
</dbReference>
<sequence>MANNNYISRSKFQEVFAKALSKCNVPQDEQDKFFEEDSTLQLRNLGICIAITNIIDNIIKEELPDYDGCTSNEDFSTIYEWNKVFIYEREQARKREKES</sequence>